<dbReference type="SUPFAM" id="SSF52540">
    <property type="entry name" value="P-loop containing nucleoside triphosphate hydrolases"/>
    <property type="match status" value="2"/>
</dbReference>
<feature type="coiled-coil region" evidence="1">
    <location>
        <begin position="208"/>
        <end position="249"/>
    </location>
</feature>
<evidence type="ECO:0000256" key="1">
    <source>
        <dbReference type="SAM" id="Coils"/>
    </source>
</evidence>
<dbReference type="Proteomes" id="UP001171529">
    <property type="component" value="Unassembled WGS sequence"/>
</dbReference>
<dbReference type="RefSeq" id="WP_301344555.1">
    <property type="nucleotide sequence ID" value="NZ_JAPZDB010000002.1"/>
</dbReference>
<gene>
    <name evidence="2" type="ORF">O8C91_06920</name>
</gene>
<evidence type="ECO:0000313" key="2">
    <source>
        <dbReference type="EMBL" id="MDN5063926.1"/>
    </source>
</evidence>
<evidence type="ECO:0008006" key="4">
    <source>
        <dbReference type="Google" id="ProtNLM"/>
    </source>
</evidence>
<dbReference type="AlphaFoldDB" id="A0AAW7PRG6"/>
<reference evidence="2" key="1">
    <citation type="submission" date="2022-12" db="EMBL/GenBank/DDBJ databases">
        <authorList>
            <person name="Uljanovas D."/>
        </authorList>
    </citation>
    <scope>NUCLEOTIDE SEQUENCE</scope>
    <source>
        <strain evidence="2">RCM39</strain>
    </source>
</reference>
<evidence type="ECO:0000313" key="3">
    <source>
        <dbReference type="Proteomes" id="UP001171529"/>
    </source>
</evidence>
<organism evidence="2 3">
    <name type="scientific">Aliarcobacter butzleri</name>
    <dbReference type="NCBI Taxonomy" id="28197"/>
    <lineage>
        <taxon>Bacteria</taxon>
        <taxon>Pseudomonadati</taxon>
        <taxon>Campylobacterota</taxon>
        <taxon>Epsilonproteobacteria</taxon>
        <taxon>Campylobacterales</taxon>
        <taxon>Arcobacteraceae</taxon>
        <taxon>Aliarcobacter</taxon>
    </lineage>
</organism>
<dbReference type="EMBL" id="JAPZDC010000004">
    <property type="protein sequence ID" value="MDN5063926.1"/>
    <property type="molecule type" value="Genomic_DNA"/>
</dbReference>
<name>A0AAW7PRG6_9BACT</name>
<protein>
    <recommendedName>
        <fullName evidence="4">DNA sulfur modification protein DndD</fullName>
    </recommendedName>
</protein>
<proteinExistence type="predicted"/>
<comment type="caution">
    <text evidence="2">The sequence shown here is derived from an EMBL/GenBank/DDBJ whole genome shotgun (WGS) entry which is preliminary data.</text>
</comment>
<sequence length="582" mass="68427">MKLTNIEIFNLFSYYGENKILIDNITCIIGTNGFGKTSILNSIKLCLNYLKIDTKSILNNKAQDNNCWIKLDFDEFNIYRNWFFSNKIEEKLVITFKDNSILEDAEAEHFIQNKIPEFLVDFLFYDGEIGNNLLVLSNSKLKSIFDYVFDLDLLVNTQKDAYEVSKRLLEKNQTSGFSEVLKLEEKRTTLIETINKDKEDLKSSEITLKIEKLNLQKINTQIRNKNKKLKELNIQKENIKAILDEKIIKFKDTILCQMPLLFNSNLFEEIKKRSKSIVKIEDENLFTKKFSHFAKEINSPIEEDKIFEIFKSLMINNNENINLSISSTDFRELINELKDLKLEFTQIEHQIKLEEESSLRQEVVQTLFFQRENIEKMLEHLEQKILELKNKIEDDTLELKDINKTITQAFRENQSQYAVIKGYEELQAISKVSAQLYEKKLLDNLEIFNEKLEKNVAKFLNQYKHIKNIVVNKNLEIVISDENSQLNTNLLSAGQKQILNFLIIKTILDFKDFTSFVVVDTPFGRLSNKNKELLLNTCYLNFENLVLLLTDSEYDFIKSQSLKYKKYNILRNDNGSFLEENL</sequence>
<keyword evidence="1" id="KW-0175">Coiled coil</keyword>
<accession>A0AAW7PRG6</accession>
<dbReference type="Gene3D" id="3.40.50.300">
    <property type="entry name" value="P-loop containing nucleotide triphosphate hydrolases"/>
    <property type="match status" value="2"/>
</dbReference>
<reference evidence="2" key="2">
    <citation type="journal article" date="2023" name="Microorganisms">
        <title>Genomic Characterization of Arcobacter butzleri Strains Isolated from Various Sources in Lithuania.</title>
        <authorList>
            <person name="Uljanovas D."/>
            <person name="Golz G."/>
            <person name="Fleischmann S."/>
            <person name="Kudirkiene E."/>
            <person name="Kasetiene N."/>
            <person name="Grineviciene A."/>
            <person name="Tamuleviciene E."/>
            <person name="Aksomaitiene J."/>
            <person name="Alter T."/>
            <person name="Malakauskas M."/>
        </authorList>
    </citation>
    <scope>NUCLEOTIDE SEQUENCE</scope>
    <source>
        <strain evidence="2">RCM39</strain>
    </source>
</reference>
<feature type="coiled-coil region" evidence="1">
    <location>
        <begin position="330"/>
        <end position="405"/>
    </location>
</feature>
<dbReference type="InterPro" id="IPR027417">
    <property type="entry name" value="P-loop_NTPase"/>
</dbReference>
<feature type="coiled-coil region" evidence="1">
    <location>
        <begin position="442"/>
        <end position="469"/>
    </location>
</feature>